<dbReference type="Gene3D" id="1.10.472.10">
    <property type="entry name" value="Cyclin-like"/>
    <property type="match status" value="1"/>
</dbReference>
<dbReference type="EMBL" id="KL198074">
    <property type="protein sequence ID" value="KDQ09811.1"/>
    <property type="molecule type" value="Genomic_DNA"/>
</dbReference>
<dbReference type="OrthoDB" id="244495at2759"/>
<keyword evidence="2" id="KW-1185">Reference proteome</keyword>
<dbReference type="HOGENOM" id="CLU_084824_2_0_1"/>
<organism evidence="1 2">
    <name type="scientific">Botryobasidium botryosum (strain FD-172 SS1)</name>
    <dbReference type="NCBI Taxonomy" id="930990"/>
    <lineage>
        <taxon>Eukaryota</taxon>
        <taxon>Fungi</taxon>
        <taxon>Dikarya</taxon>
        <taxon>Basidiomycota</taxon>
        <taxon>Agaricomycotina</taxon>
        <taxon>Agaricomycetes</taxon>
        <taxon>Cantharellales</taxon>
        <taxon>Botryobasidiaceae</taxon>
        <taxon>Botryobasidium</taxon>
    </lineage>
</organism>
<reference evidence="2" key="1">
    <citation type="journal article" date="2014" name="Proc. Natl. Acad. Sci. U.S.A.">
        <title>Extensive sampling of basidiomycete genomes demonstrates inadequacy of the white-rot/brown-rot paradigm for wood decay fungi.</title>
        <authorList>
            <person name="Riley R."/>
            <person name="Salamov A.A."/>
            <person name="Brown D.W."/>
            <person name="Nagy L.G."/>
            <person name="Floudas D."/>
            <person name="Held B.W."/>
            <person name="Levasseur A."/>
            <person name="Lombard V."/>
            <person name="Morin E."/>
            <person name="Otillar R."/>
            <person name="Lindquist E.A."/>
            <person name="Sun H."/>
            <person name="LaButti K.M."/>
            <person name="Schmutz J."/>
            <person name="Jabbour D."/>
            <person name="Luo H."/>
            <person name="Baker S.E."/>
            <person name="Pisabarro A.G."/>
            <person name="Walton J.D."/>
            <person name="Blanchette R.A."/>
            <person name="Henrissat B."/>
            <person name="Martin F."/>
            <person name="Cullen D."/>
            <person name="Hibbett D.S."/>
            <person name="Grigoriev I.V."/>
        </authorList>
    </citation>
    <scope>NUCLEOTIDE SEQUENCE [LARGE SCALE GENOMIC DNA]</scope>
    <source>
        <strain evidence="2">FD-172 SS1</strain>
    </source>
</reference>
<dbReference type="Proteomes" id="UP000027195">
    <property type="component" value="Unassembled WGS sequence"/>
</dbReference>
<dbReference type="InParanoid" id="A0A067ME36"/>
<proteinExistence type="predicted"/>
<dbReference type="CDD" id="cd20557">
    <property type="entry name" value="CYCLIN_ScPCL1-like"/>
    <property type="match status" value="1"/>
</dbReference>
<sequence length="77" mass="8806">SPFPTLAQFIARSLHRTHLHAGIIFATLFPLNHLKGHFPAARDSFHHRFFIPAFMIASEIICDDTYSNKLWCVVEQG</sequence>
<feature type="non-terminal residue" evidence="1">
    <location>
        <position position="1"/>
    </location>
</feature>
<protein>
    <submittedName>
        <fullName evidence="1">Uncharacterized protein</fullName>
    </submittedName>
</protein>
<gene>
    <name evidence="1" type="ORF">BOTBODRAFT_81967</name>
</gene>
<accession>A0A067ME36</accession>
<dbReference type="AlphaFoldDB" id="A0A067ME36"/>
<evidence type="ECO:0000313" key="1">
    <source>
        <dbReference type="EMBL" id="KDQ09811.1"/>
    </source>
</evidence>
<feature type="non-terminal residue" evidence="1">
    <location>
        <position position="77"/>
    </location>
</feature>
<evidence type="ECO:0000313" key="2">
    <source>
        <dbReference type="Proteomes" id="UP000027195"/>
    </source>
</evidence>
<name>A0A067ME36_BOTB1</name>
<dbReference type="STRING" id="930990.A0A067ME36"/>